<accession>A0ABP8R789</accession>
<keyword evidence="1" id="KW-0328">Glycosyltransferase</keyword>
<dbReference type="Gene3D" id="3.40.50.2000">
    <property type="entry name" value="Glycogen Phosphorylase B"/>
    <property type="match status" value="2"/>
</dbReference>
<gene>
    <name evidence="4" type="ORF">GCM10023191_096240</name>
</gene>
<evidence type="ECO:0000313" key="5">
    <source>
        <dbReference type="Proteomes" id="UP001500503"/>
    </source>
</evidence>
<comment type="caution">
    <text evidence="4">The sequence shown here is derived from an EMBL/GenBank/DDBJ whole genome shotgun (WGS) entry which is preliminary data.</text>
</comment>
<dbReference type="PANTHER" id="PTHR30160">
    <property type="entry name" value="TETRAACYLDISACCHARIDE 4'-KINASE-RELATED"/>
    <property type="match status" value="1"/>
</dbReference>
<dbReference type="SUPFAM" id="SSF53756">
    <property type="entry name" value="UDP-Glycosyltransferase/glycogen phosphorylase"/>
    <property type="match status" value="1"/>
</dbReference>
<reference evidence="5" key="1">
    <citation type="journal article" date="2019" name="Int. J. Syst. Evol. Microbiol.">
        <title>The Global Catalogue of Microorganisms (GCM) 10K type strain sequencing project: providing services to taxonomists for standard genome sequencing and annotation.</title>
        <authorList>
            <consortium name="The Broad Institute Genomics Platform"/>
            <consortium name="The Broad Institute Genome Sequencing Center for Infectious Disease"/>
            <person name="Wu L."/>
            <person name="Ma J."/>
        </authorList>
    </citation>
    <scope>NUCLEOTIDE SEQUENCE [LARGE SCALE GENOMIC DNA]</scope>
    <source>
        <strain evidence="5">JCM 17933</strain>
    </source>
</reference>
<dbReference type="InterPro" id="IPR002201">
    <property type="entry name" value="Glyco_trans_9"/>
</dbReference>
<dbReference type="EMBL" id="BAABHF010000065">
    <property type="protein sequence ID" value="GAA4519989.1"/>
    <property type="molecule type" value="Genomic_DNA"/>
</dbReference>
<proteinExistence type="predicted"/>
<protein>
    <submittedName>
        <fullName evidence="4">Glycosyltransferase family 9 protein</fullName>
    </submittedName>
</protein>
<organism evidence="4 5">
    <name type="scientific">Actinoallomurus oryzae</name>
    <dbReference type="NCBI Taxonomy" id="502180"/>
    <lineage>
        <taxon>Bacteria</taxon>
        <taxon>Bacillati</taxon>
        <taxon>Actinomycetota</taxon>
        <taxon>Actinomycetes</taxon>
        <taxon>Streptosporangiales</taxon>
        <taxon>Thermomonosporaceae</taxon>
        <taxon>Actinoallomurus</taxon>
    </lineage>
</organism>
<keyword evidence="2" id="KW-0808">Transferase</keyword>
<feature type="region of interest" description="Disordered" evidence="3">
    <location>
        <begin position="259"/>
        <end position="283"/>
    </location>
</feature>
<evidence type="ECO:0000313" key="4">
    <source>
        <dbReference type="EMBL" id="GAA4519989.1"/>
    </source>
</evidence>
<dbReference type="Proteomes" id="UP001500503">
    <property type="component" value="Unassembled WGS sequence"/>
</dbReference>
<dbReference type="PANTHER" id="PTHR30160:SF1">
    <property type="entry name" value="LIPOPOLYSACCHARIDE 1,2-N-ACETYLGLUCOSAMINETRANSFERASE-RELATED"/>
    <property type="match status" value="1"/>
</dbReference>
<dbReference type="Pfam" id="PF01075">
    <property type="entry name" value="Glyco_transf_9"/>
    <property type="match status" value="1"/>
</dbReference>
<keyword evidence="5" id="KW-1185">Reference proteome</keyword>
<dbReference type="InterPro" id="IPR051199">
    <property type="entry name" value="LPS_LOS_Heptosyltrfase"/>
</dbReference>
<dbReference type="CDD" id="cd03789">
    <property type="entry name" value="GT9_LPS_heptosyltransferase"/>
    <property type="match status" value="1"/>
</dbReference>
<name>A0ABP8R789_9ACTN</name>
<evidence type="ECO:0000256" key="1">
    <source>
        <dbReference type="ARBA" id="ARBA00022676"/>
    </source>
</evidence>
<evidence type="ECO:0000256" key="3">
    <source>
        <dbReference type="SAM" id="MobiDB-lite"/>
    </source>
</evidence>
<evidence type="ECO:0000256" key="2">
    <source>
        <dbReference type="ARBA" id="ARBA00022679"/>
    </source>
</evidence>
<sequence>MLRALGLGDFLTAVPAYRALRAAYPGHETILAAPSMLAPLAELTGAIDRLLPAGELEPVAWSGPPPEVAVDLHGNGPASHQVVEALSAPLTMLYASPQAPDAKGPWWDPGEHEVTRWCRLLEWYGVRADPGDLRLRSPGPSPYAGAVVLHPGAASAGRRWPAGRFAAVARALAREGHRVVLTGAPDERDLTRRVAAEAGLPSDAALETTLTELAALVASARAVISNDTGTSHLATAYGTPSVTLFGPVSPALWGPPPGRPEHVALWHGTGDRPGDAHGTETDPRLLRISVEEVLDAASRVLTPPRGTPRTT</sequence>